<dbReference type="Proteomes" id="UP000231638">
    <property type="component" value="Unassembled WGS sequence"/>
</dbReference>
<evidence type="ECO:0000313" key="6">
    <source>
        <dbReference type="EMBL" id="DAB36854.1"/>
    </source>
</evidence>
<evidence type="ECO:0000256" key="2">
    <source>
        <dbReference type="ARBA" id="ARBA00022630"/>
    </source>
</evidence>
<dbReference type="NCBIfam" id="TIGR00275">
    <property type="entry name" value="aminoacetone oxidase family FAD-binding enzyme"/>
    <property type="match status" value="1"/>
</dbReference>
<dbReference type="SUPFAM" id="SSF51905">
    <property type="entry name" value="FAD/NAD(P)-binding domain"/>
    <property type="match status" value="1"/>
</dbReference>
<comment type="caution">
    <text evidence="6">The sequence shown here is derived from an EMBL/GenBank/DDBJ whole genome shotgun (WGS) entry which is preliminary data.</text>
</comment>
<protein>
    <submittedName>
        <fullName evidence="6">Aminoacetone oxidase family FAD-binding enzyme</fullName>
    </submittedName>
</protein>
<dbReference type="InterPro" id="IPR036188">
    <property type="entry name" value="FAD/NAD-bd_sf"/>
</dbReference>
<proteinExistence type="predicted"/>
<evidence type="ECO:0000256" key="3">
    <source>
        <dbReference type="ARBA" id="ARBA00022827"/>
    </source>
</evidence>
<dbReference type="SUPFAM" id="SSF160996">
    <property type="entry name" value="HI0933 insert domain-like"/>
    <property type="match status" value="1"/>
</dbReference>
<dbReference type="PRINTS" id="PR00368">
    <property type="entry name" value="FADPNR"/>
</dbReference>
<dbReference type="EMBL" id="DLUG01000073">
    <property type="protein sequence ID" value="DAB36854.1"/>
    <property type="molecule type" value="Genomic_DNA"/>
</dbReference>
<dbReference type="AlphaFoldDB" id="A0A2D3WGM3"/>
<dbReference type="InterPro" id="IPR023166">
    <property type="entry name" value="BaiN-like_dom_sf"/>
</dbReference>
<dbReference type="Gene3D" id="1.10.8.260">
    <property type="entry name" value="HI0933 insert domain-like"/>
    <property type="match status" value="1"/>
</dbReference>
<evidence type="ECO:0000259" key="5">
    <source>
        <dbReference type="Pfam" id="PF22780"/>
    </source>
</evidence>
<dbReference type="Gene3D" id="2.40.30.10">
    <property type="entry name" value="Translation factors"/>
    <property type="match status" value="1"/>
</dbReference>
<reference evidence="6 7" key="1">
    <citation type="journal article" date="2017" name="Front. Microbiol.">
        <title>Comparative Genomic Analysis of the Class Epsilonproteobacteria and Proposed Reclassification to Epsilonbacteraeota (phyl. nov.).</title>
        <authorList>
            <person name="Waite D.W."/>
            <person name="Vanwonterghem I."/>
            <person name="Rinke C."/>
            <person name="Parks D.H."/>
            <person name="Zhang Y."/>
            <person name="Takai K."/>
            <person name="Sievert S.M."/>
            <person name="Simon J."/>
            <person name="Campbell B.J."/>
            <person name="Hanson T.E."/>
            <person name="Woyke T."/>
            <person name="Klotz M.G."/>
            <person name="Hugenholtz P."/>
        </authorList>
    </citation>
    <scope>NUCLEOTIDE SEQUENCE [LARGE SCALE GENOMIC DNA]</scope>
    <source>
        <strain evidence="6">UBA11420</strain>
    </source>
</reference>
<keyword evidence="3" id="KW-0274">FAD</keyword>
<feature type="domain" description="RsdA/BaiN/AoA(So)-like Rossmann fold-like" evidence="4">
    <location>
        <begin position="3"/>
        <end position="402"/>
    </location>
</feature>
<dbReference type="STRING" id="366522.GCA_001548055_02060"/>
<sequence length="404" mass="43844">MSRVAIIGAGASGLVCAIEAARKGLHVTLFEKNGKVGRKILATGNGKCNISNEKISLERYHGASVGFAKEALRRFDTFTCKAFFRSLGLEMREGEEGRLYPMSHQASSVVDMLLHEVRSLHVSIVLESEVSKIEKKGAEFVLHVNAQTYVFDACVIATGSIAMPTLGSSGSGYAFAKSLGHSVIEPYPSLVQFVCDEPHLKEVSGVKMDANVELYIDNQKCQSVQGDLLFTAYGLSGSAILDLSRKASHALVHDESVHVVLDLLPMLSREALTSLLQKRLSVAKDKSLSLWLEGMIPKKLAHFIIENTRLTHIKEASTLGVKEIKKIVFALKALRLHVKATKGFESAEVCAGGVDVSELDAKNLMSKKIANLYFCGEVLDIDGDCGGFNLHFAWASGYLVGQSL</sequence>
<name>A0A2D3WGM3_9BACT</name>
<dbReference type="PANTHER" id="PTHR42887">
    <property type="entry name" value="OS12G0638800 PROTEIN"/>
    <property type="match status" value="1"/>
</dbReference>
<dbReference type="InterPro" id="IPR004792">
    <property type="entry name" value="BaiN-like"/>
</dbReference>
<dbReference type="Gene3D" id="3.50.50.60">
    <property type="entry name" value="FAD/NAD(P)-binding domain"/>
    <property type="match status" value="1"/>
</dbReference>
<gene>
    <name evidence="6" type="ORF">CFH80_02645</name>
</gene>
<dbReference type="Pfam" id="PF22780">
    <property type="entry name" value="HI0933_like_1st"/>
    <property type="match status" value="1"/>
</dbReference>
<dbReference type="PRINTS" id="PR00411">
    <property type="entry name" value="PNDRDTASEI"/>
</dbReference>
<dbReference type="InterPro" id="IPR057661">
    <property type="entry name" value="RsdA/BaiN/AoA(So)_Rossmann"/>
</dbReference>
<evidence type="ECO:0000259" key="4">
    <source>
        <dbReference type="Pfam" id="PF03486"/>
    </source>
</evidence>
<comment type="cofactor">
    <cofactor evidence="1">
        <name>FAD</name>
        <dbReference type="ChEBI" id="CHEBI:57692"/>
    </cofactor>
</comment>
<accession>A0A2D3WGM3</accession>
<organism evidence="6 7">
    <name type="scientific">Sulfurospirillum cavolei</name>
    <dbReference type="NCBI Taxonomy" id="366522"/>
    <lineage>
        <taxon>Bacteria</taxon>
        <taxon>Pseudomonadati</taxon>
        <taxon>Campylobacterota</taxon>
        <taxon>Epsilonproteobacteria</taxon>
        <taxon>Campylobacterales</taxon>
        <taxon>Sulfurospirillaceae</taxon>
        <taxon>Sulfurospirillum</taxon>
    </lineage>
</organism>
<evidence type="ECO:0000256" key="1">
    <source>
        <dbReference type="ARBA" id="ARBA00001974"/>
    </source>
</evidence>
<keyword evidence="2" id="KW-0285">Flavoprotein</keyword>
<dbReference type="InterPro" id="IPR055178">
    <property type="entry name" value="RsdA/BaiN/AoA(So)-like_dom"/>
</dbReference>
<evidence type="ECO:0000313" key="7">
    <source>
        <dbReference type="Proteomes" id="UP000231638"/>
    </source>
</evidence>
<feature type="domain" description="RsdA/BaiN/AoA(So)-like insert" evidence="5">
    <location>
        <begin position="187"/>
        <end position="349"/>
    </location>
</feature>
<dbReference type="PANTHER" id="PTHR42887:SF2">
    <property type="entry name" value="OS12G0638800 PROTEIN"/>
    <property type="match status" value="1"/>
</dbReference>
<dbReference type="Pfam" id="PF03486">
    <property type="entry name" value="HI0933_like"/>
    <property type="match status" value="1"/>
</dbReference>